<dbReference type="Pfam" id="PF11127">
    <property type="entry name" value="YgaP-like_TM"/>
    <property type="match status" value="1"/>
</dbReference>
<reference evidence="3 4" key="1">
    <citation type="journal article" date="2008" name="Genome Biol.">
        <title>Encapsulated in silica: genome, proteome and physiology of the thermophilic bacterium Anoxybacillus flavithermus WK1.</title>
        <authorList>
            <person name="Saw J.H."/>
            <person name="Mountain B.W."/>
            <person name="Feng L."/>
            <person name="Omelchenko M.V."/>
            <person name="Hou S."/>
            <person name="Saito J.A."/>
            <person name="Stott M.B."/>
            <person name="Li D."/>
            <person name="Zhao G."/>
            <person name="Wu J."/>
            <person name="Galperin M.Y."/>
            <person name="Koonin E.V."/>
            <person name="Makarova K.S."/>
            <person name="Wolf Y.I."/>
            <person name="Rigden D.J."/>
            <person name="Dunfield P.F."/>
            <person name="Wang L."/>
            <person name="Alam M."/>
        </authorList>
    </citation>
    <scope>NUCLEOTIDE SEQUENCE [LARGE SCALE GENOMIC DNA]</scope>
    <source>
        <strain evidence="4">DSM 21510 / WK1</strain>
    </source>
</reference>
<dbReference type="AlphaFoldDB" id="B7GIH4"/>
<dbReference type="InterPro" id="IPR021309">
    <property type="entry name" value="YgaP-like_TM"/>
</dbReference>
<gene>
    <name evidence="3" type="ordered locus">Aflv_0337</name>
</gene>
<keyword evidence="1" id="KW-0812">Transmembrane</keyword>
<name>B7GIH4_ANOFW</name>
<feature type="transmembrane region" description="Helical" evidence="1">
    <location>
        <begin position="44"/>
        <end position="65"/>
    </location>
</feature>
<organism evidence="3 4">
    <name type="scientific">Anoxybacillus flavithermus (strain DSM 21510 / WK1)</name>
    <dbReference type="NCBI Taxonomy" id="491915"/>
    <lineage>
        <taxon>Bacteria</taxon>
        <taxon>Bacillati</taxon>
        <taxon>Bacillota</taxon>
        <taxon>Bacilli</taxon>
        <taxon>Bacillales</taxon>
        <taxon>Anoxybacillaceae</taxon>
        <taxon>Anoxybacillus</taxon>
    </lineage>
</organism>
<accession>B7GIH4</accession>
<dbReference type="EMBL" id="CP000922">
    <property type="protein sequence ID" value="ACJ32721.1"/>
    <property type="molecule type" value="Genomic_DNA"/>
</dbReference>
<feature type="transmembrane region" description="Helical" evidence="1">
    <location>
        <begin position="20"/>
        <end position="38"/>
    </location>
</feature>
<dbReference type="eggNOG" id="ENOG5030377">
    <property type="taxonomic scope" value="Bacteria"/>
</dbReference>
<sequence length="74" mass="8365">MMRVDEERGGKKMKANVGSVDRIIRFILGIALLGLFFLEGNIKYVGILGIVLIATAFMRFCPLYVPFRINTTKK</sequence>
<evidence type="ECO:0000313" key="4">
    <source>
        <dbReference type="Proteomes" id="UP000000742"/>
    </source>
</evidence>
<evidence type="ECO:0000313" key="3">
    <source>
        <dbReference type="EMBL" id="ACJ32721.1"/>
    </source>
</evidence>
<dbReference type="Proteomes" id="UP000000742">
    <property type="component" value="Chromosome"/>
</dbReference>
<evidence type="ECO:0000256" key="1">
    <source>
        <dbReference type="SAM" id="Phobius"/>
    </source>
</evidence>
<keyword evidence="1" id="KW-1133">Transmembrane helix</keyword>
<evidence type="ECO:0000259" key="2">
    <source>
        <dbReference type="Pfam" id="PF11127"/>
    </source>
</evidence>
<feature type="domain" description="Inner membrane protein YgaP-like transmembrane" evidence="2">
    <location>
        <begin position="13"/>
        <end position="73"/>
    </location>
</feature>
<proteinExistence type="predicted"/>
<dbReference type="KEGG" id="afl:Aflv_0337"/>
<keyword evidence="1" id="KW-0472">Membrane</keyword>
<protein>
    <submittedName>
        <fullName evidence="3">Uncharacterized conserved membrane protein</fullName>
    </submittedName>
</protein>
<dbReference type="HOGENOM" id="CLU_176022_4_0_9"/>